<dbReference type="Proteomes" id="UP001500804">
    <property type="component" value="Unassembled WGS sequence"/>
</dbReference>
<protein>
    <recommendedName>
        <fullName evidence="3">DUF4034 domain-containing protein</fullName>
    </recommendedName>
</protein>
<proteinExistence type="predicted"/>
<sequence>MTRRTADVGAGEDVGADVDERAWAALHRDGEVHPWTAEAEEVWGGTQPYPGPDDRLRHHRAICLHTRAYDLQRAGEYALALPYWRAAVGEWAALHASDAFWERLAGRMPPIDGRPVPAEVLAAVRRALPGMLLDVHVALARELRGTAPEPAGEHVALIRGSGFPAGAVAAARAALVEELDGRVAEAIDQRRFGPTFDEVADWLRLDPAAPVPARLLVVLANEWAWTLIGRDDGWRVVRNLLRRVDEVLPPEAVEVVPDDDRARLLHWQGAQLLYTEMPPRITDDPAEIQRIERVNQRAERYYRESLTRSPSVRLPPWEVEKDLAKCLARQAECAHLTGRDADARRLLADAVALDAGCEWAADLVERLGAPGPGPARRWPLEATVDAAEIDHLLVGGRTVEAMELLERLERTGVGAGNRQGLAEHPAVARLAAAVRPHPLRRRRVEAVLARLRAGGEAQAGTGGAAALDNPWRWHAEADPYRDSAFGVLGVEPTTVVRRAHAVARRSRVRFGEVRYLGRVVDEAAINAAEQRLRDPVGRVLETLRVHAVREPRPR</sequence>
<name>A0ABP9NET8_9PSEU</name>
<reference evidence="2" key="1">
    <citation type="journal article" date="2019" name="Int. J. Syst. Evol. Microbiol.">
        <title>The Global Catalogue of Microorganisms (GCM) 10K type strain sequencing project: providing services to taxonomists for standard genome sequencing and annotation.</title>
        <authorList>
            <consortium name="The Broad Institute Genomics Platform"/>
            <consortium name="The Broad Institute Genome Sequencing Center for Infectious Disease"/>
            <person name="Wu L."/>
            <person name="Ma J."/>
        </authorList>
    </citation>
    <scope>NUCLEOTIDE SEQUENCE [LARGE SCALE GENOMIC DNA]</scope>
    <source>
        <strain evidence="2">JCM 18302</strain>
    </source>
</reference>
<dbReference type="RefSeq" id="WP_345603806.1">
    <property type="nucleotide sequence ID" value="NZ_BAABJO010000004.1"/>
</dbReference>
<keyword evidence="2" id="KW-1185">Reference proteome</keyword>
<evidence type="ECO:0008006" key="3">
    <source>
        <dbReference type="Google" id="ProtNLM"/>
    </source>
</evidence>
<evidence type="ECO:0000313" key="2">
    <source>
        <dbReference type="Proteomes" id="UP001500804"/>
    </source>
</evidence>
<evidence type="ECO:0000313" key="1">
    <source>
        <dbReference type="EMBL" id="GAA5114665.1"/>
    </source>
</evidence>
<gene>
    <name evidence="1" type="ORF">GCM10023320_12270</name>
</gene>
<organism evidence="1 2">
    <name type="scientific">Pseudonocardia adelaidensis</name>
    <dbReference type="NCBI Taxonomy" id="648754"/>
    <lineage>
        <taxon>Bacteria</taxon>
        <taxon>Bacillati</taxon>
        <taxon>Actinomycetota</taxon>
        <taxon>Actinomycetes</taxon>
        <taxon>Pseudonocardiales</taxon>
        <taxon>Pseudonocardiaceae</taxon>
        <taxon>Pseudonocardia</taxon>
    </lineage>
</organism>
<comment type="caution">
    <text evidence="1">The sequence shown here is derived from an EMBL/GenBank/DDBJ whole genome shotgun (WGS) entry which is preliminary data.</text>
</comment>
<accession>A0ABP9NET8</accession>
<dbReference type="EMBL" id="BAABJO010000004">
    <property type="protein sequence ID" value="GAA5114665.1"/>
    <property type="molecule type" value="Genomic_DNA"/>
</dbReference>